<dbReference type="Pfam" id="PF17177">
    <property type="entry name" value="PPR_long"/>
    <property type="match status" value="1"/>
</dbReference>
<feature type="repeat" description="PPR" evidence="3">
    <location>
        <begin position="749"/>
        <end position="783"/>
    </location>
</feature>
<evidence type="ECO:0000256" key="1">
    <source>
        <dbReference type="ARBA" id="ARBA00022737"/>
    </source>
</evidence>
<reference evidence="6" key="1">
    <citation type="submission" date="2015-04" db="UniProtKB">
        <authorList>
            <consortium name="EnsemblPlants"/>
        </authorList>
    </citation>
    <scope>IDENTIFICATION</scope>
</reference>
<dbReference type="Proteomes" id="UP000026961">
    <property type="component" value="Chromosome 10"/>
</dbReference>
<feature type="repeat" description="PPR" evidence="3">
    <location>
        <begin position="461"/>
        <end position="495"/>
    </location>
</feature>
<protein>
    <recommendedName>
        <fullName evidence="5">PROP1-like PPR domain-containing protein</fullName>
    </recommendedName>
</protein>
<feature type="repeat" description="PPR" evidence="3">
    <location>
        <begin position="644"/>
        <end position="678"/>
    </location>
</feature>
<dbReference type="Gramene" id="OGLUM10G04150.1">
    <property type="protein sequence ID" value="OGLUM10G04150.1"/>
    <property type="gene ID" value="OGLUM10G04150"/>
</dbReference>
<dbReference type="InterPro" id="IPR002885">
    <property type="entry name" value="PPR_rpt"/>
</dbReference>
<dbReference type="GO" id="GO:0009507">
    <property type="term" value="C:chloroplast"/>
    <property type="evidence" value="ECO:0007669"/>
    <property type="project" value="GOC"/>
</dbReference>
<evidence type="ECO:0000259" key="5">
    <source>
        <dbReference type="Pfam" id="PF17177"/>
    </source>
</evidence>
<evidence type="ECO:0000313" key="6">
    <source>
        <dbReference type="EnsemblPlants" id="OGLUM10G04150.1"/>
    </source>
</evidence>
<evidence type="ECO:0000256" key="4">
    <source>
        <dbReference type="SAM" id="MobiDB-lite"/>
    </source>
</evidence>
<feature type="repeat" description="PPR" evidence="3">
    <location>
        <begin position="531"/>
        <end position="565"/>
    </location>
</feature>
<feature type="repeat" description="PPR" evidence="3">
    <location>
        <begin position="566"/>
        <end position="600"/>
    </location>
</feature>
<keyword evidence="1" id="KW-0677">Repeat</keyword>
<dbReference type="InterPro" id="IPR053303">
    <property type="entry name" value="Chloroplast_PPR"/>
</dbReference>
<dbReference type="Pfam" id="PF01535">
    <property type="entry name" value="PPR"/>
    <property type="match status" value="3"/>
</dbReference>
<evidence type="ECO:0000256" key="2">
    <source>
        <dbReference type="ARBA" id="ARBA00022946"/>
    </source>
</evidence>
<proteinExistence type="predicted"/>
<reference evidence="6" key="2">
    <citation type="submission" date="2018-05" db="EMBL/GenBank/DDBJ databases">
        <title>OgluRS3 (Oryza glumaepatula Reference Sequence Version 3).</title>
        <authorList>
            <person name="Zhang J."/>
            <person name="Kudrna D."/>
            <person name="Lee S."/>
            <person name="Talag J."/>
            <person name="Welchert J."/>
            <person name="Wing R.A."/>
        </authorList>
    </citation>
    <scope>NUCLEOTIDE SEQUENCE [LARGE SCALE GENOMIC DNA]</scope>
</reference>
<evidence type="ECO:0000313" key="7">
    <source>
        <dbReference type="Proteomes" id="UP000026961"/>
    </source>
</evidence>
<feature type="repeat" description="PPR" evidence="3">
    <location>
        <begin position="714"/>
        <end position="748"/>
    </location>
</feature>
<dbReference type="GO" id="GO:0048255">
    <property type="term" value="P:mRNA stabilization"/>
    <property type="evidence" value="ECO:0007669"/>
    <property type="project" value="EnsemblPlants"/>
</dbReference>
<keyword evidence="7" id="KW-1185">Reference proteome</keyword>
<dbReference type="AlphaFoldDB" id="A0A0E0B8G8"/>
<dbReference type="HOGENOM" id="CLU_310232_0_0_1"/>
<dbReference type="GO" id="GO:0048027">
    <property type="term" value="F:mRNA 5'-UTR binding"/>
    <property type="evidence" value="ECO:0007669"/>
    <property type="project" value="EnsemblPlants"/>
</dbReference>
<feature type="repeat" description="PPR" evidence="3">
    <location>
        <begin position="496"/>
        <end position="530"/>
    </location>
</feature>
<dbReference type="PROSITE" id="PS51375">
    <property type="entry name" value="PPR"/>
    <property type="match status" value="8"/>
</dbReference>
<organism evidence="6">
    <name type="scientific">Oryza glumipatula</name>
    <dbReference type="NCBI Taxonomy" id="40148"/>
    <lineage>
        <taxon>Eukaryota</taxon>
        <taxon>Viridiplantae</taxon>
        <taxon>Streptophyta</taxon>
        <taxon>Embryophyta</taxon>
        <taxon>Tracheophyta</taxon>
        <taxon>Spermatophyta</taxon>
        <taxon>Magnoliopsida</taxon>
        <taxon>Liliopsida</taxon>
        <taxon>Poales</taxon>
        <taxon>Poaceae</taxon>
        <taxon>BOP clade</taxon>
        <taxon>Oryzoideae</taxon>
        <taxon>Oryzeae</taxon>
        <taxon>Oryzinae</taxon>
        <taxon>Oryza</taxon>
    </lineage>
</organism>
<dbReference type="GO" id="GO:0010239">
    <property type="term" value="P:chloroplast mRNA processing"/>
    <property type="evidence" value="ECO:0007669"/>
    <property type="project" value="EnsemblPlants"/>
</dbReference>
<dbReference type="PANTHER" id="PTHR47935:SF1">
    <property type="entry name" value="PENTATRICOPEPTIDE REPEAT-CONTAINING PROTEIN MRL1, CHLOROPLASTIC"/>
    <property type="match status" value="1"/>
</dbReference>
<dbReference type="FunFam" id="1.25.40.10:FF:000542">
    <property type="entry name" value="Pentatricopeptide repeat-containing protein MRL1, chloroplastic isoform X1"/>
    <property type="match status" value="1"/>
</dbReference>
<dbReference type="PANTHER" id="PTHR47935">
    <property type="entry name" value="PENTATRICOPEPTIDE REPEAT-CONTAINING PROTEIN MRL1, CHLOROPLASTIC"/>
    <property type="match status" value="1"/>
</dbReference>
<dbReference type="EnsemblPlants" id="OGLUM10G04150.1">
    <property type="protein sequence ID" value="OGLUM10G04150.1"/>
    <property type="gene ID" value="OGLUM10G04150"/>
</dbReference>
<feature type="repeat" description="PPR" evidence="3">
    <location>
        <begin position="609"/>
        <end position="643"/>
    </location>
</feature>
<feature type="region of interest" description="Disordered" evidence="4">
    <location>
        <begin position="254"/>
        <end position="275"/>
    </location>
</feature>
<sequence>MDASSSSSSSTPHALTLLTSSPRFLHLPLCSPSPRRRHAGGGALLLRPSHRRRAEPGGVRHARRAPSCLLGGGGSAGAAVALGGSAVAAAAALLAAALQLVWLRWRGGDSPEEEEVSHEHDKRIVNNKALGTSTDLLDDSSYSSRRTHENVFSEPSVSGRMTVDRTDCQTGVFSGVDTVNNTTQVGSVISTYRSLDTFEGVYGPANTSSIEKVQDILPQSRSVSDGQHQSRHFANRRAQLGGLPHQFLSLSKQNEQTKNGQGPPDNKTDSEGANLLGCHQSDQGDYVDFTSLSSFKRINEHPLNFIPEAHASNLFEPRKASEFTNSYAGGSYLRAGRLVPVACLRDGPVSKQKKAMNDHDDAKLIGWSISNLLSKENPENSTSANRAGLRGAKDVPDYLRRYNSLLIDGRLKDSVDLLESMEQKGLLDMNKIHHASFLNACKKQRAVPEAVRFCKLINNPKMSTFNMLLSVCANSQDFDGALQVMVLLKEAGLKPDCKLYTTLISTCAKCGKVDAMFEVFHEMVSAGIEPNVNTYSALIDGCAKAGQVAKAFGAYGIMSSKKVKPDRVVFNALISACGESGAVARAFDVLSEMTAEASESKGSKPILPDHVTVGALMKTCIQAGQADRAREVYKMLQEYNIKGTPEVYTIALRSCSLTGDLGFALKIYEDMNKIGVQPDEMFLSALVDVAGHARRADAAFEIMKDARAKGYQVGTIAYSSLMGACCNAKDWKKALQLFEEIKSIKLMPTVSMMNALITALCDGDQVLKSFEVLSEMKRLGVCPNMITYSVLFVACERNAEAQLGLDLFEQLKIDSIDLNPTIVGCLTGLCLQMFDNDLSLGNIVVTFNLGKPQIENKWTSSAIKVYREAISTGLLPSSDVLSQVLGCLRFPHDNTLTNTFIENMGISCDIPHHPNVNSLLEGFGEYDIRAFSILEEAASLGAVESISMKDTRILVDARKSKIYTAEVSVLTTLRSLKHRLAAGARLPNVTILLPTEKKQVGLDEREKTLKLAGRVGQAVGSLLRRLGIKYHGEESHGKMRINGLTLRRWFNPKLTSTSSTGTPADLLPLPSRLAKGIADQQRNIRNLSLE</sequence>
<feature type="domain" description="PROP1-like PPR" evidence="5">
    <location>
        <begin position="647"/>
        <end position="797"/>
    </location>
</feature>
<dbReference type="STRING" id="40148.A0A0E0B8G8"/>
<dbReference type="InterPro" id="IPR011990">
    <property type="entry name" value="TPR-like_helical_dom_sf"/>
</dbReference>
<dbReference type="Gene3D" id="1.25.40.10">
    <property type="entry name" value="Tetratricopeptide repeat domain"/>
    <property type="match status" value="3"/>
</dbReference>
<dbReference type="FunFam" id="1.25.40.10:FF:000678">
    <property type="entry name" value="Pentatricopeptide repeat-containing protein MRL1 chloroplastic"/>
    <property type="match status" value="1"/>
</dbReference>
<accession>A0A0E0B8G8</accession>
<dbReference type="Pfam" id="PF13041">
    <property type="entry name" value="PPR_2"/>
    <property type="match status" value="1"/>
</dbReference>
<dbReference type="FunFam" id="1.25.40.10:FF:000435">
    <property type="entry name" value="Pentatricopeptide repeat-containing protein MRL1, chloroplastic isoform X1"/>
    <property type="match status" value="1"/>
</dbReference>
<keyword evidence="2" id="KW-0809">Transit peptide</keyword>
<evidence type="ECO:0000256" key="3">
    <source>
        <dbReference type="PROSITE-ProRule" id="PRU00708"/>
    </source>
</evidence>
<dbReference type="InterPro" id="IPR033443">
    <property type="entry name" value="PROP1-like_PPR_dom"/>
</dbReference>
<dbReference type="eggNOG" id="KOG4197">
    <property type="taxonomic scope" value="Eukaryota"/>
</dbReference>
<name>A0A0E0B8G8_9ORYZ</name>
<dbReference type="NCBIfam" id="TIGR00756">
    <property type="entry name" value="PPR"/>
    <property type="match status" value="5"/>
</dbReference>